<dbReference type="Proteomes" id="UP001494588">
    <property type="component" value="Unassembled WGS sequence"/>
</dbReference>
<name>A0ABU9QQH8_9BURK</name>
<sequence length="429" mass="46941">MGESEADALERINAIREGFCSRVKGGIALSKHCGIVRLPAFGTVGAKGGLVLEIVPKIWGGEVDDAEASIDRTAGAGQARVALLRMLAVANGLKLSELDVAPQSAAHASLLDLFVRSFLRTALRVAKAGLLTRYMEATDDQPVLRGRLLLVETERLIATRPGLFRCSHDDLTVDNPYNQALLAALEYCRPHARQAATQRLWFEARALYSGVSLVRTDAKRVASLKRGRETMRYAEALRWTELLLSLLAPSISAGGESAPALLFNMEQLFERWVEVHERSRASEGVVVRFHGSARQLAAVRRGPPEDRGIAATFTGDGACRSAQATGVFRLTPDILHWREEADTDVDAPEAVVDAKWKVLAPKKRDWGVDEKDVYQLLAYVTRYSCLTTRLAFPVLSTARLPIEGPPRFEVNLPNGQIATVTVDLVPIDA</sequence>
<reference evidence="1 2" key="1">
    <citation type="submission" date="2024-01" db="EMBL/GenBank/DDBJ databases">
        <title>The diversity of rhizobia nodulating Mimosa spp. in eleven states of Brazil covering several biomes is determined by host plant, location, and edaphic factors.</title>
        <authorList>
            <person name="Rouws L."/>
            <person name="Barauna A."/>
            <person name="Beukes C."/>
            <person name="De Faria S.M."/>
            <person name="Gross E."/>
            <person name="Dos Reis Junior F.B."/>
            <person name="Simon M."/>
            <person name="Maluk M."/>
            <person name="Odee D.W."/>
            <person name="Kenicer G."/>
            <person name="Young J.P.W."/>
            <person name="Reis V.M."/>
            <person name="Zilli J."/>
            <person name="James E.K."/>
        </authorList>
    </citation>
    <scope>NUCLEOTIDE SEQUENCE [LARGE SCALE GENOMIC DNA]</scope>
    <source>
        <strain evidence="1 2">JPY77</strain>
    </source>
</reference>
<dbReference type="InterPro" id="IPR019292">
    <property type="entry name" value="McrC"/>
</dbReference>
<dbReference type="PANTHER" id="PTHR38733">
    <property type="entry name" value="PROTEIN MCRC"/>
    <property type="match status" value="1"/>
</dbReference>
<evidence type="ECO:0000313" key="1">
    <source>
        <dbReference type="EMBL" id="MEM5291325.1"/>
    </source>
</evidence>
<dbReference type="EMBL" id="JAZHGC010000048">
    <property type="protein sequence ID" value="MEM5291325.1"/>
    <property type="molecule type" value="Genomic_DNA"/>
</dbReference>
<comment type="caution">
    <text evidence="1">The sequence shown here is derived from an EMBL/GenBank/DDBJ whole genome shotgun (WGS) entry which is preliminary data.</text>
</comment>
<gene>
    <name evidence="1" type="ORF">V4C55_36970</name>
</gene>
<dbReference type="Pfam" id="PF10117">
    <property type="entry name" value="McrBC"/>
    <property type="match status" value="1"/>
</dbReference>
<dbReference type="RefSeq" id="WP_201660842.1">
    <property type="nucleotide sequence ID" value="NZ_CAJHCS010000042.1"/>
</dbReference>
<dbReference type="PANTHER" id="PTHR38733:SF1">
    <property type="entry name" value="TYPE IV METHYL-DIRECTED RESTRICTION ENZYME ECOKMCRBC"/>
    <property type="match status" value="1"/>
</dbReference>
<proteinExistence type="predicted"/>
<organism evidence="1 2">
    <name type="scientific">Paraburkholderia sabiae</name>
    <dbReference type="NCBI Taxonomy" id="273251"/>
    <lineage>
        <taxon>Bacteria</taxon>
        <taxon>Pseudomonadati</taxon>
        <taxon>Pseudomonadota</taxon>
        <taxon>Betaproteobacteria</taxon>
        <taxon>Burkholderiales</taxon>
        <taxon>Burkholderiaceae</taxon>
        <taxon>Paraburkholderia</taxon>
    </lineage>
</organism>
<accession>A0ABU9QQH8</accession>
<evidence type="ECO:0008006" key="3">
    <source>
        <dbReference type="Google" id="ProtNLM"/>
    </source>
</evidence>
<keyword evidence="2" id="KW-1185">Reference proteome</keyword>
<evidence type="ECO:0000313" key="2">
    <source>
        <dbReference type="Proteomes" id="UP001494588"/>
    </source>
</evidence>
<protein>
    <recommendedName>
        <fullName evidence="3">Restriction endonuclease</fullName>
    </recommendedName>
</protein>